<feature type="region of interest" description="Disordered" evidence="1">
    <location>
        <begin position="1"/>
        <end position="73"/>
    </location>
</feature>
<sequence>MRVLVSMSSLPTSLQQKTPRAKRHARGSASLGATDCPRSADAPSKYENSGVHGSDIAPLARRVSSERDSRLTM</sequence>
<evidence type="ECO:0000313" key="2">
    <source>
        <dbReference type="EMBL" id="TDC74840.1"/>
    </source>
</evidence>
<protein>
    <submittedName>
        <fullName evidence="2">Uncharacterized protein</fullName>
    </submittedName>
</protein>
<evidence type="ECO:0000256" key="1">
    <source>
        <dbReference type="SAM" id="MobiDB-lite"/>
    </source>
</evidence>
<gene>
    <name evidence="2" type="ORF">E1283_14325</name>
</gene>
<dbReference type="EMBL" id="SMKI01000130">
    <property type="protein sequence ID" value="TDC74840.1"/>
    <property type="molecule type" value="Genomic_DNA"/>
</dbReference>
<comment type="caution">
    <text evidence="2">The sequence shown here is derived from an EMBL/GenBank/DDBJ whole genome shotgun (WGS) entry which is preliminary data.</text>
</comment>
<name>A0A4R4TC39_9ACTN</name>
<dbReference type="Proteomes" id="UP000295345">
    <property type="component" value="Unassembled WGS sequence"/>
</dbReference>
<dbReference type="AlphaFoldDB" id="A0A4R4TC39"/>
<feature type="compositionally biased region" description="Polar residues" evidence="1">
    <location>
        <begin position="1"/>
        <end position="18"/>
    </location>
</feature>
<dbReference type="OrthoDB" id="4310555at2"/>
<reference evidence="2 3" key="1">
    <citation type="submission" date="2019-03" db="EMBL/GenBank/DDBJ databases">
        <title>Draft genome sequences of novel Actinobacteria.</title>
        <authorList>
            <person name="Sahin N."/>
            <person name="Ay H."/>
            <person name="Saygin H."/>
        </authorList>
    </citation>
    <scope>NUCLEOTIDE SEQUENCE [LARGE SCALE GENOMIC DNA]</scope>
    <source>
        <strain evidence="2 3">DSM 41900</strain>
    </source>
</reference>
<feature type="compositionally biased region" description="Basic and acidic residues" evidence="1">
    <location>
        <begin position="63"/>
        <end position="73"/>
    </location>
</feature>
<organism evidence="2 3">
    <name type="scientific">Streptomyces hainanensis</name>
    <dbReference type="NCBI Taxonomy" id="402648"/>
    <lineage>
        <taxon>Bacteria</taxon>
        <taxon>Bacillati</taxon>
        <taxon>Actinomycetota</taxon>
        <taxon>Actinomycetes</taxon>
        <taxon>Kitasatosporales</taxon>
        <taxon>Streptomycetaceae</taxon>
        <taxon>Streptomyces</taxon>
    </lineage>
</organism>
<accession>A0A4R4TC39</accession>
<evidence type="ECO:0000313" key="3">
    <source>
        <dbReference type="Proteomes" id="UP000295345"/>
    </source>
</evidence>
<proteinExistence type="predicted"/>
<keyword evidence="3" id="KW-1185">Reference proteome</keyword>